<sequence>MFDIALEPEVEAWLAELPLGRFQRVMAKVDRYLVERGGLPDGDHVKCLRDGVSELRLPLGERSWRITFWKPGGGALILLTVFAKTRNGPQHDDVDRAVKAKKTCQLEHDMTITHVFDRRS</sequence>
<accession>A0A7W9IFT9</accession>
<dbReference type="Pfam" id="PF05973">
    <property type="entry name" value="Gp49"/>
    <property type="match status" value="1"/>
</dbReference>
<gene>
    <name evidence="1" type="ORF">F4562_002828</name>
</gene>
<dbReference type="EMBL" id="JACHMP010000001">
    <property type="protein sequence ID" value="MBB5819766.1"/>
    <property type="molecule type" value="Genomic_DNA"/>
</dbReference>
<evidence type="ECO:0000313" key="1">
    <source>
        <dbReference type="EMBL" id="MBB5819766.1"/>
    </source>
</evidence>
<reference evidence="1 2" key="1">
    <citation type="submission" date="2020-08" db="EMBL/GenBank/DDBJ databases">
        <title>Sequencing the genomes of 1000 actinobacteria strains.</title>
        <authorList>
            <person name="Klenk H.-P."/>
        </authorList>
    </citation>
    <scope>NUCLEOTIDE SEQUENCE [LARGE SCALE GENOMIC DNA]</scope>
    <source>
        <strain evidence="1 2">DSM 46887</strain>
    </source>
</reference>
<dbReference type="InterPro" id="IPR009241">
    <property type="entry name" value="HigB-like"/>
</dbReference>
<keyword evidence="2" id="KW-1185">Reference proteome</keyword>
<name>A0A7W9IFT9_9ACTN</name>
<dbReference type="Proteomes" id="UP000540685">
    <property type="component" value="Unassembled WGS sequence"/>
</dbReference>
<comment type="caution">
    <text evidence="1">The sequence shown here is derived from an EMBL/GenBank/DDBJ whole genome shotgun (WGS) entry which is preliminary data.</text>
</comment>
<proteinExistence type="predicted"/>
<dbReference type="RefSeq" id="WP_184537873.1">
    <property type="nucleotide sequence ID" value="NZ_JACHMP010000001.1"/>
</dbReference>
<evidence type="ECO:0000313" key="2">
    <source>
        <dbReference type="Proteomes" id="UP000540685"/>
    </source>
</evidence>
<dbReference type="AlphaFoldDB" id="A0A7W9IFT9"/>
<protein>
    <submittedName>
        <fullName evidence="1">Putative component of toxin-antitoxin plasmid stabilization module</fullName>
    </submittedName>
</protein>
<organism evidence="1 2">
    <name type="scientific">Streptosporangium becharense</name>
    <dbReference type="NCBI Taxonomy" id="1816182"/>
    <lineage>
        <taxon>Bacteria</taxon>
        <taxon>Bacillati</taxon>
        <taxon>Actinomycetota</taxon>
        <taxon>Actinomycetes</taxon>
        <taxon>Streptosporangiales</taxon>
        <taxon>Streptosporangiaceae</taxon>
        <taxon>Streptosporangium</taxon>
    </lineage>
</organism>